<evidence type="ECO:0000259" key="8">
    <source>
        <dbReference type="Pfam" id="PF14322"/>
    </source>
</evidence>
<evidence type="ECO:0000256" key="1">
    <source>
        <dbReference type="ARBA" id="ARBA00004442"/>
    </source>
</evidence>
<evidence type="ECO:0000256" key="4">
    <source>
        <dbReference type="ARBA" id="ARBA00023136"/>
    </source>
</evidence>
<name>A0A8J7K492_9FLAO</name>
<comment type="subcellular location">
    <subcellularLocation>
        <location evidence="1">Cell outer membrane</location>
    </subcellularLocation>
</comment>
<organism evidence="9 10">
    <name type="scientific">Faecalibacter rhinopitheci</name>
    <dbReference type="NCBI Taxonomy" id="2779678"/>
    <lineage>
        <taxon>Bacteria</taxon>
        <taxon>Pseudomonadati</taxon>
        <taxon>Bacteroidota</taxon>
        <taxon>Flavobacteriia</taxon>
        <taxon>Flavobacteriales</taxon>
        <taxon>Weeksellaceae</taxon>
        <taxon>Faecalibacter</taxon>
    </lineage>
</organism>
<dbReference type="RefSeq" id="WP_194182778.1">
    <property type="nucleotide sequence ID" value="NZ_JADGIK010000004.1"/>
</dbReference>
<reference evidence="9" key="1">
    <citation type="submission" date="2020-10" db="EMBL/GenBank/DDBJ databases">
        <authorList>
            <person name="Lu T."/>
            <person name="Wang Q."/>
            <person name="Han X."/>
        </authorList>
    </citation>
    <scope>NUCLEOTIDE SEQUENCE</scope>
    <source>
        <strain evidence="9">WQ 117</strain>
    </source>
</reference>
<dbReference type="InterPro" id="IPR012944">
    <property type="entry name" value="SusD_RagB_dom"/>
</dbReference>
<evidence type="ECO:0000256" key="6">
    <source>
        <dbReference type="SAM" id="SignalP"/>
    </source>
</evidence>
<feature type="domain" description="SusD-like N-terminal" evidence="8">
    <location>
        <begin position="22"/>
        <end position="223"/>
    </location>
</feature>
<evidence type="ECO:0000259" key="7">
    <source>
        <dbReference type="Pfam" id="PF07980"/>
    </source>
</evidence>
<keyword evidence="10" id="KW-1185">Reference proteome</keyword>
<feature type="domain" description="RagB/SusD" evidence="7">
    <location>
        <begin position="313"/>
        <end position="433"/>
    </location>
</feature>
<evidence type="ECO:0000313" key="9">
    <source>
        <dbReference type="EMBL" id="MBF0597229.1"/>
    </source>
</evidence>
<keyword evidence="3 6" id="KW-0732">Signal</keyword>
<dbReference type="Pfam" id="PF07980">
    <property type="entry name" value="SusD_RagB"/>
    <property type="match status" value="1"/>
</dbReference>
<evidence type="ECO:0000256" key="5">
    <source>
        <dbReference type="ARBA" id="ARBA00023237"/>
    </source>
</evidence>
<dbReference type="SUPFAM" id="SSF48452">
    <property type="entry name" value="TPR-like"/>
    <property type="match status" value="1"/>
</dbReference>
<dbReference type="Pfam" id="PF14322">
    <property type="entry name" value="SusD-like_3"/>
    <property type="match status" value="1"/>
</dbReference>
<dbReference type="InterPro" id="IPR033985">
    <property type="entry name" value="SusD-like_N"/>
</dbReference>
<dbReference type="AlphaFoldDB" id="A0A8J7K492"/>
<gene>
    <name evidence="9" type="ORF">IM532_07190</name>
</gene>
<proteinExistence type="inferred from homology"/>
<feature type="signal peptide" evidence="6">
    <location>
        <begin position="1"/>
        <end position="19"/>
    </location>
</feature>
<protein>
    <submittedName>
        <fullName evidence="9">RagB/SusD family nutrient uptake outer membrane protein</fullName>
    </submittedName>
</protein>
<sequence>MKKLILLLSVVAVSFSTISCDDYLDIEPDGKVIPKSVEEYRQVLTMAYSKYPQHKSLTAIRTDELVLDEYSSDFISYREIAMWKDVNPDQATTQFQWEAFYSVIFYTNQIINEGIQTMKDSPEKNQILAEAYALRAYAYFDLVNLYGKPYNSTTSSSDRGVPLVLSLDLEKAVAPSTVQEIYDQIHLDIAQANTLMVEEQQSVGINYRFSQQAIQAFKSRIYLYQQNWDLALASANAALVIHDQLVDLNVENALPNHYTSVEGIMALDNNFNSSLKYIATASPELIEAYDQTTDLRFNLYFESSWDGYKILKGGSSDFRMSFRVSELYLIKAKALLKLNQITEAKSVLKPFLAKRYTAEGFGIIQASIETMNDSELLEFILEERNREFALEGHRWFDLRRANQKQIIHNISGNKYILLPNDVRYTIEIPQQAKLNNPSL</sequence>
<dbReference type="EMBL" id="JADGIK010000004">
    <property type="protein sequence ID" value="MBF0597229.1"/>
    <property type="molecule type" value="Genomic_DNA"/>
</dbReference>
<comment type="caution">
    <text evidence="9">The sequence shown here is derived from an EMBL/GenBank/DDBJ whole genome shotgun (WGS) entry which is preliminary data.</text>
</comment>
<dbReference type="GO" id="GO:0009279">
    <property type="term" value="C:cell outer membrane"/>
    <property type="evidence" value="ECO:0007669"/>
    <property type="project" value="UniProtKB-SubCell"/>
</dbReference>
<dbReference type="PROSITE" id="PS51257">
    <property type="entry name" value="PROKAR_LIPOPROTEIN"/>
    <property type="match status" value="1"/>
</dbReference>
<accession>A0A8J7K492</accession>
<evidence type="ECO:0000313" key="10">
    <source>
        <dbReference type="Proteomes" id="UP000608754"/>
    </source>
</evidence>
<dbReference type="InterPro" id="IPR011990">
    <property type="entry name" value="TPR-like_helical_dom_sf"/>
</dbReference>
<comment type="similarity">
    <text evidence="2">Belongs to the SusD family.</text>
</comment>
<dbReference type="Proteomes" id="UP000608754">
    <property type="component" value="Unassembled WGS sequence"/>
</dbReference>
<dbReference type="CDD" id="cd08977">
    <property type="entry name" value="SusD"/>
    <property type="match status" value="1"/>
</dbReference>
<keyword evidence="4" id="KW-0472">Membrane</keyword>
<keyword evidence="5" id="KW-0998">Cell outer membrane</keyword>
<dbReference type="Gene3D" id="1.25.40.390">
    <property type="match status" value="1"/>
</dbReference>
<evidence type="ECO:0000256" key="3">
    <source>
        <dbReference type="ARBA" id="ARBA00022729"/>
    </source>
</evidence>
<feature type="chain" id="PRO_5035205005" evidence="6">
    <location>
        <begin position="20"/>
        <end position="439"/>
    </location>
</feature>
<evidence type="ECO:0000256" key="2">
    <source>
        <dbReference type="ARBA" id="ARBA00006275"/>
    </source>
</evidence>